<organism evidence="2 3">
    <name type="scientific">Elysia crispata</name>
    <name type="common">lettuce slug</name>
    <dbReference type="NCBI Taxonomy" id="231223"/>
    <lineage>
        <taxon>Eukaryota</taxon>
        <taxon>Metazoa</taxon>
        <taxon>Spiralia</taxon>
        <taxon>Lophotrochozoa</taxon>
        <taxon>Mollusca</taxon>
        <taxon>Gastropoda</taxon>
        <taxon>Heterobranchia</taxon>
        <taxon>Euthyneura</taxon>
        <taxon>Panpulmonata</taxon>
        <taxon>Sacoglossa</taxon>
        <taxon>Placobranchoidea</taxon>
        <taxon>Plakobranchidae</taxon>
        <taxon>Elysia</taxon>
    </lineage>
</organism>
<proteinExistence type="predicted"/>
<feature type="region of interest" description="Disordered" evidence="1">
    <location>
        <begin position="58"/>
        <end position="80"/>
    </location>
</feature>
<dbReference type="EMBL" id="JAWDGP010001431">
    <property type="protein sequence ID" value="KAK3791730.1"/>
    <property type="molecule type" value="Genomic_DNA"/>
</dbReference>
<evidence type="ECO:0000313" key="2">
    <source>
        <dbReference type="EMBL" id="KAK3791730.1"/>
    </source>
</evidence>
<gene>
    <name evidence="2" type="ORF">RRG08_011524</name>
</gene>
<accession>A0AAE1E333</accession>
<comment type="caution">
    <text evidence="2">The sequence shown here is derived from an EMBL/GenBank/DDBJ whole genome shotgun (WGS) entry which is preliminary data.</text>
</comment>
<keyword evidence="3" id="KW-1185">Reference proteome</keyword>
<evidence type="ECO:0000256" key="1">
    <source>
        <dbReference type="SAM" id="MobiDB-lite"/>
    </source>
</evidence>
<dbReference type="AlphaFoldDB" id="A0AAE1E333"/>
<sequence length="80" mass="9237">MLYRGESPGSVTSPVLDVVVPVPERKLKDQFLFYRVPTYVLLMQSQRTMAQTMIKGWHGIPEHEDGKNSSKQDSDKWEKN</sequence>
<dbReference type="Proteomes" id="UP001283361">
    <property type="component" value="Unassembled WGS sequence"/>
</dbReference>
<name>A0AAE1E333_9GAST</name>
<protein>
    <submittedName>
        <fullName evidence="2">Uncharacterized protein</fullName>
    </submittedName>
</protein>
<evidence type="ECO:0000313" key="3">
    <source>
        <dbReference type="Proteomes" id="UP001283361"/>
    </source>
</evidence>
<feature type="compositionally biased region" description="Basic and acidic residues" evidence="1">
    <location>
        <begin position="60"/>
        <end position="80"/>
    </location>
</feature>
<reference evidence="2" key="1">
    <citation type="journal article" date="2023" name="G3 (Bethesda)">
        <title>A reference genome for the long-term kleptoplast-retaining sea slug Elysia crispata morphotype clarki.</title>
        <authorList>
            <person name="Eastman K.E."/>
            <person name="Pendleton A.L."/>
            <person name="Shaikh M.A."/>
            <person name="Suttiyut T."/>
            <person name="Ogas R."/>
            <person name="Tomko P."/>
            <person name="Gavelis G."/>
            <person name="Widhalm J.R."/>
            <person name="Wisecaver J.H."/>
        </authorList>
    </citation>
    <scope>NUCLEOTIDE SEQUENCE</scope>
    <source>
        <strain evidence="2">ECLA1</strain>
    </source>
</reference>